<accession>A0A5M4ATX7</accession>
<name>A0A5M4ATX7_9BACT</name>
<dbReference type="InterPro" id="IPR010333">
    <property type="entry name" value="VirJ"/>
</dbReference>
<reference evidence="2 3" key="1">
    <citation type="submission" date="2019-10" db="EMBL/GenBank/DDBJ databases">
        <title>Prolixibacter strains distinguished by the presence of nitrate reductase genes were adept at nitrate-dependent anaerobic corrosion of metallic iron and carbon steel.</title>
        <authorList>
            <person name="Iino T."/>
            <person name="Shono N."/>
            <person name="Ito K."/>
            <person name="Nakamura R."/>
            <person name="Sueoka K."/>
            <person name="Harayama S."/>
            <person name="Ohkuma M."/>
        </authorList>
    </citation>
    <scope>NUCLEOTIDE SEQUENCE [LARGE SCALE GENOMIC DNA]</scope>
    <source>
        <strain evidence="2 3">JCM 13498</strain>
    </source>
</reference>
<dbReference type="Pfam" id="PF06057">
    <property type="entry name" value="VirJ"/>
    <property type="match status" value="1"/>
</dbReference>
<dbReference type="Gene3D" id="3.40.50.1820">
    <property type="entry name" value="alpha/beta hydrolase"/>
    <property type="match status" value="1"/>
</dbReference>
<evidence type="ECO:0000313" key="3">
    <source>
        <dbReference type="Proteomes" id="UP000391834"/>
    </source>
</evidence>
<dbReference type="OrthoDB" id="641022at2"/>
<dbReference type="Proteomes" id="UP000391834">
    <property type="component" value="Unassembled WGS sequence"/>
</dbReference>
<dbReference type="RefSeq" id="WP_025865028.1">
    <property type="nucleotide sequence ID" value="NZ_BLAX01000001.1"/>
</dbReference>
<proteinExistence type="predicted"/>
<comment type="caution">
    <text evidence="2">The sequence shown here is derived from an EMBL/GenBank/DDBJ whole genome shotgun (WGS) entry which is preliminary data.</text>
</comment>
<evidence type="ECO:0000313" key="2">
    <source>
        <dbReference type="EMBL" id="GET31385.1"/>
    </source>
</evidence>
<dbReference type="EMBL" id="BLAX01000001">
    <property type="protein sequence ID" value="GET31385.1"/>
    <property type="molecule type" value="Genomic_DNA"/>
</dbReference>
<evidence type="ECO:0000259" key="1">
    <source>
        <dbReference type="Pfam" id="PF06057"/>
    </source>
</evidence>
<dbReference type="AlphaFoldDB" id="A0A5M4ATX7"/>
<sequence>MTNNAKYTSQITTVSRSLVFALFFLTYFPVRALSANTHCAENALPNPVEKSKMKELPLTILPVTEDNGLPMVFFISGDGGWIKTDKAVSKLLNEHGMPVVGLNALKYFWKGKTPDGSAAEFSKIISHYMQHWNRHSFILVGYSFGASVVPFIATRLNEQLKSSLKGVYCFSPEEKGNFKIRLSDFLYRKYGGKYKVLPELKKITRVTPVCAFGKGEDKNIRKHFLPSSGLRIVILPGKHHYDDKFARVANVILNDFQVN</sequence>
<feature type="domain" description="Bacterial virulence" evidence="1">
    <location>
        <begin position="71"/>
        <end position="257"/>
    </location>
</feature>
<keyword evidence="3" id="KW-1185">Reference proteome</keyword>
<gene>
    <name evidence="2" type="ORF">PbJCM13498_02480</name>
</gene>
<dbReference type="InterPro" id="IPR029058">
    <property type="entry name" value="AB_hydrolase_fold"/>
</dbReference>
<organism evidence="2 3">
    <name type="scientific">Prolixibacter bellariivorans</name>
    <dbReference type="NCBI Taxonomy" id="314319"/>
    <lineage>
        <taxon>Bacteria</taxon>
        <taxon>Pseudomonadati</taxon>
        <taxon>Bacteroidota</taxon>
        <taxon>Bacteroidia</taxon>
        <taxon>Marinilabiliales</taxon>
        <taxon>Prolixibacteraceae</taxon>
        <taxon>Prolixibacter</taxon>
    </lineage>
</organism>
<dbReference type="SUPFAM" id="SSF53474">
    <property type="entry name" value="alpha/beta-Hydrolases"/>
    <property type="match status" value="1"/>
</dbReference>
<protein>
    <submittedName>
        <fullName evidence="2">Virulence factor</fullName>
    </submittedName>
</protein>